<feature type="domain" description="DUF7730" evidence="2">
    <location>
        <begin position="42"/>
        <end position="160"/>
    </location>
</feature>
<dbReference type="Proteomes" id="UP000799764">
    <property type="component" value="Unassembled WGS sequence"/>
</dbReference>
<evidence type="ECO:0000313" key="3">
    <source>
        <dbReference type="EMBL" id="KAF2438619.1"/>
    </source>
</evidence>
<sequence length="180" mass="21038">MFAWFRSLLSPALPITNRVRQRALKSRKRSLSVDRKGRKTKTQTQSPFFSKLPPEIRFMIYEMVLCETAQVHIIVKGCKREGDTTQMYGRTCVEPRRYCPPGSRCRVQSQLLLTCRMVYREAIDILYSKNAFIFQSEYDFVLFGRQTVPRHLGKIKKVCIGTFDYEGKPQFISLPLELLD</sequence>
<organism evidence="3 4">
    <name type="scientific">Karstenula rhodostoma CBS 690.94</name>
    <dbReference type="NCBI Taxonomy" id="1392251"/>
    <lineage>
        <taxon>Eukaryota</taxon>
        <taxon>Fungi</taxon>
        <taxon>Dikarya</taxon>
        <taxon>Ascomycota</taxon>
        <taxon>Pezizomycotina</taxon>
        <taxon>Dothideomycetes</taxon>
        <taxon>Pleosporomycetidae</taxon>
        <taxon>Pleosporales</taxon>
        <taxon>Massarineae</taxon>
        <taxon>Didymosphaeriaceae</taxon>
        <taxon>Karstenula</taxon>
    </lineage>
</organism>
<proteinExistence type="predicted"/>
<dbReference type="AlphaFoldDB" id="A0A9P4U537"/>
<accession>A0A9P4U537</accession>
<evidence type="ECO:0000313" key="4">
    <source>
        <dbReference type="Proteomes" id="UP000799764"/>
    </source>
</evidence>
<dbReference type="OrthoDB" id="3801532at2759"/>
<dbReference type="Pfam" id="PF24864">
    <property type="entry name" value="DUF7730"/>
    <property type="match status" value="1"/>
</dbReference>
<gene>
    <name evidence="3" type="ORF">P171DRAFT_437057</name>
</gene>
<dbReference type="InterPro" id="IPR056632">
    <property type="entry name" value="DUF7730"/>
</dbReference>
<feature type="compositionally biased region" description="Basic residues" evidence="1">
    <location>
        <begin position="26"/>
        <end position="41"/>
    </location>
</feature>
<feature type="region of interest" description="Disordered" evidence="1">
    <location>
        <begin position="26"/>
        <end position="46"/>
    </location>
</feature>
<evidence type="ECO:0000256" key="1">
    <source>
        <dbReference type="SAM" id="MobiDB-lite"/>
    </source>
</evidence>
<name>A0A9P4U537_9PLEO</name>
<comment type="caution">
    <text evidence="3">The sequence shown here is derived from an EMBL/GenBank/DDBJ whole genome shotgun (WGS) entry which is preliminary data.</text>
</comment>
<protein>
    <recommendedName>
        <fullName evidence="2">DUF7730 domain-containing protein</fullName>
    </recommendedName>
</protein>
<keyword evidence="4" id="KW-1185">Reference proteome</keyword>
<dbReference type="PANTHER" id="PTHR38790">
    <property type="entry name" value="2EXR DOMAIN-CONTAINING PROTEIN-RELATED"/>
    <property type="match status" value="1"/>
</dbReference>
<dbReference type="EMBL" id="MU001512">
    <property type="protein sequence ID" value="KAF2438619.1"/>
    <property type="molecule type" value="Genomic_DNA"/>
</dbReference>
<reference evidence="3" key="1">
    <citation type="journal article" date="2020" name="Stud. Mycol.">
        <title>101 Dothideomycetes genomes: a test case for predicting lifestyles and emergence of pathogens.</title>
        <authorList>
            <person name="Haridas S."/>
            <person name="Albert R."/>
            <person name="Binder M."/>
            <person name="Bloem J."/>
            <person name="Labutti K."/>
            <person name="Salamov A."/>
            <person name="Andreopoulos B."/>
            <person name="Baker S."/>
            <person name="Barry K."/>
            <person name="Bills G."/>
            <person name="Bluhm B."/>
            <person name="Cannon C."/>
            <person name="Castanera R."/>
            <person name="Culley D."/>
            <person name="Daum C."/>
            <person name="Ezra D."/>
            <person name="Gonzalez J."/>
            <person name="Henrissat B."/>
            <person name="Kuo A."/>
            <person name="Liang C."/>
            <person name="Lipzen A."/>
            <person name="Lutzoni F."/>
            <person name="Magnuson J."/>
            <person name="Mondo S."/>
            <person name="Nolan M."/>
            <person name="Ohm R."/>
            <person name="Pangilinan J."/>
            <person name="Park H.-J."/>
            <person name="Ramirez L."/>
            <person name="Alfaro M."/>
            <person name="Sun H."/>
            <person name="Tritt A."/>
            <person name="Yoshinaga Y."/>
            <person name="Zwiers L.-H."/>
            <person name="Turgeon B."/>
            <person name="Goodwin S."/>
            <person name="Spatafora J."/>
            <person name="Crous P."/>
            <person name="Grigoriev I."/>
        </authorList>
    </citation>
    <scope>NUCLEOTIDE SEQUENCE</scope>
    <source>
        <strain evidence="3">CBS 690.94</strain>
    </source>
</reference>
<evidence type="ECO:0000259" key="2">
    <source>
        <dbReference type="Pfam" id="PF24864"/>
    </source>
</evidence>